<dbReference type="EMBL" id="BMAO01018510">
    <property type="protein sequence ID" value="GFR23976.1"/>
    <property type="molecule type" value="Genomic_DNA"/>
</dbReference>
<protein>
    <submittedName>
        <fullName evidence="5">Uncharacterized protein</fullName>
    </submittedName>
</protein>
<dbReference type="EMBL" id="BMAO01025625">
    <property type="protein sequence ID" value="GFR03985.1"/>
    <property type="molecule type" value="Genomic_DNA"/>
</dbReference>
<evidence type="ECO:0000313" key="1">
    <source>
        <dbReference type="EMBL" id="GFQ83684.1"/>
    </source>
</evidence>
<proteinExistence type="predicted"/>
<dbReference type="Proteomes" id="UP000887116">
    <property type="component" value="Unassembled WGS sequence"/>
</dbReference>
<accession>A0A8X6M1B3</accession>
<keyword evidence="6" id="KW-1185">Reference proteome</keyword>
<comment type="caution">
    <text evidence="5">The sequence shown here is derived from an EMBL/GenBank/DDBJ whole genome shotgun (WGS) entry which is preliminary data.</text>
</comment>
<evidence type="ECO:0000313" key="4">
    <source>
        <dbReference type="EMBL" id="GFR23976.1"/>
    </source>
</evidence>
<evidence type="ECO:0000313" key="5">
    <source>
        <dbReference type="EMBL" id="GFR27669.1"/>
    </source>
</evidence>
<gene>
    <name evidence="2" type="ORF">TNCT_216341</name>
    <name evidence="5" type="ORF">TNCT_234901</name>
    <name evidence="4" type="ORF">TNCT_481581</name>
    <name evidence="3" type="ORF">TNCT_551401</name>
    <name evidence="1" type="ORF">TNCT_81821</name>
</gene>
<evidence type="ECO:0000313" key="6">
    <source>
        <dbReference type="Proteomes" id="UP000887116"/>
    </source>
</evidence>
<evidence type="ECO:0000313" key="3">
    <source>
        <dbReference type="EMBL" id="GFR03985.1"/>
    </source>
</evidence>
<dbReference type="EMBL" id="BMAO01038892">
    <property type="protein sequence ID" value="GFR27669.1"/>
    <property type="molecule type" value="Genomic_DNA"/>
</dbReference>
<dbReference type="EMBL" id="BMAO01032649">
    <property type="protein sequence ID" value="GFQ83684.1"/>
    <property type="molecule type" value="Genomic_DNA"/>
</dbReference>
<evidence type="ECO:0000313" key="2">
    <source>
        <dbReference type="EMBL" id="GFQ86741.1"/>
    </source>
</evidence>
<name>A0A8X6M1B3_TRICU</name>
<reference evidence="5" key="1">
    <citation type="submission" date="2020-07" db="EMBL/GenBank/DDBJ databases">
        <title>Multicomponent nature underlies the extraordinary mechanical properties of spider dragline silk.</title>
        <authorList>
            <person name="Kono N."/>
            <person name="Nakamura H."/>
            <person name="Mori M."/>
            <person name="Yoshida Y."/>
            <person name="Ohtoshi R."/>
            <person name="Malay A.D."/>
            <person name="Moran D.A.P."/>
            <person name="Tomita M."/>
            <person name="Numata K."/>
            <person name="Arakawa K."/>
        </authorList>
    </citation>
    <scope>NUCLEOTIDE SEQUENCE</scope>
</reference>
<organism evidence="5 6">
    <name type="scientific">Trichonephila clavata</name>
    <name type="common">Joro spider</name>
    <name type="synonym">Nephila clavata</name>
    <dbReference type="NCBI Taxonomy" id="2740835"/>
    <lineage>
        <taxon>Eukaryota</taxon>
        <taxon>Metazoa</taxon>
        <taxon>Ecdysozoa</taxon>
        <taxon>Arthropoda</taxon>
        <taxon>Chelicerata</taxon>
        <taxon>Arachnida</taxon>
        <taxon>Araneae</taxon>
        <taxon>Araneomorphae</taxon>
        <taxon>Entelegynae</taxon>
        <taxon>Araneoidea</taxon>
        <taxon>Nephilidae</taxon>
        <taxon>Trichonephila</taxon>
    </lineage>
</organism>
<dbReference type="AlphaFoldDB" id="A0A8X6M1B3"/>
<dbReference type="EMBL" id="BMAO01003265">
    <property type="protein sequence ID" value="GFQ86741.1"/>
    <property type="molecule type" value="Genomic_DNA"/>
</dbReference>
<sequence length="108" mass="12460">MGMASGSYIHLLIPILFKQPPHDLVVECRRLKDSKKIGNVMKSMKFIQFEIEYLESAHIALGYSKEIAESSRHTLHEISRQRKQPKLKNNFTSTSYLTTVVKKSVRLL</sequence>